<organism evidence="7 8">
    <name type="scientific">Candidatus Macondimonas diazotrophica</name>
    <dbReference type="NCBI Taxonomy" id="2305248"/>
    <lineage>
        <taxon>Bacteria</taxon>
        <taxon>Pseudomonadati</taxon>
        <taxon>Pseudomonadota</taxon>
        <taxon>Gammaproteobacteria</taxon>
        <taxon>Chromatiales</taxon>
        <taxon>Ectothiorhodospiraceae</taxon>
        <taxon>Candidatus Macondimonas</taxon>
    </lineage>
</organism>
<evidence type="ECO:0000256" key="1">
    <source>
        <dbReference type="ARBA" id="ARBA00003413"/>
    </source>
</evidence>
<dbReference type="Gene3D" id="3.60.21.10">
    <property type="match status" value="1"/>
</dbReference>
<evidence type="ECO:0000256" key="4">
    <source>
        <dbReference type="ARBA" id="ARBA00049417"/>
    </source>
</evidence>
<dbReference type="CDD" id="cd07422">
    <property type="entry name" value="MPP_ApaH"/>
    <property type="match status" value="1"/>
</dbReference>
<evidence type="ECO:0000256" key="5">
    <source>
        <dbReference type="HAMAP-Rule" id="MF_00199"/>
    </source>
</evidence>
<dbReference type="Pfam" id="PF00149">
    <property type="entry name" value="Metallophos"/>
    <property type="match status" value="1"/>
</dbReference>
<dbReference type="Proteomes" id="UP000297890">
    <property type="component" value="Unassembled WGS sequence"/>
</dbReference>
<dbReference type="SUPFAM" id="SSF56300">
    <property type="entry name" value="Metallo-dependent phosphatases"/>
    <property type="match status" value="1"/>
</dbReference>
<proteinExistence type="inferred from homology"/>
<evidence type="ECO:0000259" key="6">
    <source>
        <dbReference type="Pfam" id="PF00149"/>
    </source>
</evidence>
<keyword evidence="8" id="KW-1185">Reference proteome</keyword>
<dbReference type="GO" id="GO:0008803">
    <property type="term" value="F:bis(5'-nucleosyl)-tetraphosphatase (symmetrical) activity"/>
    <property type="evidence" value="ECO:0007669"/>
    <property type="project" value="UniProtKB-UniRule"/>
</dbReference>
<dbReference type="InterPro" id="IPR029052">
    <property type="entry name" value="Metallo-depent_PP-like"/>
</dbReference>
<comment type="function">
    <text evidence="1 5">Hydrolyzes diadenosine 5',5'''-P1,P4-tetraphosphate to yield ADP.</text>
</comment>
<comment type="catalytic activity">
    <reaction evidence="4 5">
        <text>P(1),P(4)-bis(5'-adenosyl) tetraphosphate + H2O = 2 ADP + 2 H(+)</text>
        <dbReference type="Rhea" id="RHEA:24252"/>
        <dbReference type="ChEBI" id="CHEBI:15377"/>
        <dbReference type="ChEBI" id="CHEBI:15378"/>
        <dbReference type="ChEBI" id="CHEBI:58141"/>
        <dbReference type="ChEBI" id="CHEBI:456216"/>
        <dbReference type="EC" id="3.6.1.41"/>
    </reaction>
</comment>
<evidence type="ECO:0000313" key="8">
    <source>
        <dbReference type="Proteomes" id="UP000297890"/>
    </source>
</evidence>
<dbReference type="InterPro" id="IPR004617">
    <property type="entry name" value="ApaH"/>
</dbReference>
<evidence type="ECO:0000256" key="3">
    <source>
        <dbReference type="ARBA" id="ARBA00022801"/>
    </source>
</evidence>
<dbReference type="PANTHER" id="PTHR40942">
    <property type="match status" value="1"/>
</dbReference>
<evidence type="ECO:0000313" key="7">
    <source>
        <dbReference type="EMBL" id="TFZ82400.1"/>
    </source>
</evidence>
<feature type="domain" description="Calcineurin-like phosphoesterase" evidence="6">
    <location>
        <begin position="5"/>
        <end position="126"/>
    </location>
</feature>
<dbReference type="PIRSF" id="PIRSF000903">
    <property type="entry name" value="B5n-ttraPtase_sm"/>
    <property type="match status" value="1"/>
</dbReference>
<comment type="similarity">
    <text evidence="2 5">Belongs to the Ap4A hydrolase family.</text>
</comment>
<dbReference type="OrthoDB" id="9807890at2"/>
<dbReference type="PANTHER" id="PTHR40942:SF4">
    <property type="entry name" value="CYTOCHROME C5"/>
    <property type="match status" value="1"/>
</dbReference>
<dbReference type="EMBL" id="SRIO01000009">
    <property type="protein sequence ID" value="TFZ82400.1"/>
    <property type="molecule type" value="Genomic_DNA"/>
</dbReference>
<dbReference type="InterPro" id="IPR004843">
    <property type="entry name" value="Calcineurin-like_PHP"/>
</dbReference>
<name>A0A4Z0F9W2_9GAMM</name>
<evidence type="ECO:0000256" key="2">
    <source>
        <dbReference type="ARBA" id="ARBA00005419"/>
    </source>
</evidence>
<comment type="caution">
    <text evidence="7">The sequence shown here is derived from an EMBL/GenBank/DDBJ whole genome shotgun (WGS) entry which is preliminary data.</text>
</comment>
<dbReference type="NCBIfam" id="TIGR00668">
    <property type="entry name" value="apaH"/>
    <property type="match status" value="1"/>
</dbReference>
<gene>
    <name evidence="5" type="primary">apaH</name>
    <name evidence="7" type="ORF">E4680_07920</name>
</gene>
<dbReference type="EC" id="3.6.1.41" evidence="5"/>
<keyword evidence="3 5" id="KW-0378">Hydrolase</keyword>
<protein>
    <recommendedName>
        <fullName evidence="5">Bis(5'-nucleosyl)-tetraphosphatase, symmetrical</fullName>
        <ecNumber evidence="5">3.6.1.41</ecNumber>
    </recommendedName>
    <alternativeName>
        <fullName evidence="5">Ap4A hydrolase</fullName>
    </alternativeName>
    <alternativeName>
        <fullName evidence="5">Diadenosine 5',5'''-P1,P4-tetraphosphate pyrophosphohydrolase</fullName>
    </alternativeName>
    <alternativeName>
        <fullName evidence="5">Diadenosine tetraphosphatase</fullName>
    </alternativeName>
</protein>
<reference evidence="7 8" key="1">
    <citation type="journal article" date="2019" name="ISME J.">
        <title>Candidatus Macondimonas diazotrophica, a novel gammaproteobacterial genus dominating crude-oil-contaminated coastal sediments.</title>
        <authorList>
            <person name="Karthikeyan S."/>
            <person name="Konstantinidis K."/>
        </authorList>
    </citation>
    <scope>NUCLEOTIDE SEQUENCE [LARGE SCALE GENOMIC DNA]</scope>
    <source>
        <strain evidence="7 8">KTK01</strain>
    </source>
</reference>
<accession>A0A4Z0F9W2</accession>
<dbReference type="AlphaFoldDB" id="A0A4Z0F9W2"/>
<sequence length="283" mass="30861">MACYAVGDLQGCLDPLQRLLDRLRFDPASDCLWLTGDLVNRGPQSLESLRFVRDLGASAVTVLGNHDLHLLSLHARGVAGTDKVDPTLVPVLRASDRDELLDWLTRRPLLHHDASLGYTLVHAGLPPRWNLATARRCAAEVEAMLAGDGGADFLRHMYGDKPDRWSSGLTGLARARFIVNALTRMRYCTPDGRLDLRAKGTPDQVAAPLKPWFEVHPPADQGLNVVFGHWSTLGRVAQRGAYGLDTGCVWGGSLTALRLDAAAEDPESWISEPCPMFRAPGGD</sequence>
<dbReference type="RefSeq" id="WP_135281875.1">
    <property type="nucleotide sequence ID" value="NZ_SRIO01000009.1"/>
</dbReference>
<dbReference type="NCBIfam" id="NF001204">
    <property type="entry name" value="PRK00166.1"/>
    <property type="match status" value="1"/>
</dbReference>
<dbReference type="HAMAP" id="MF_00199">
    <property type="entry name" value="ApaH"/>
    <property type="match status" value="1"/>
</dbReference>